<proteinExistence type="predicted"/>
<organism evidence="2 3">
    <name type="scientific">Acer saccharum</name>
    <name type="common">Sugar maple</name>
    <dbReference type="NCBI Taxonomy" id="4024"/>
    <lineage>
        <taxon>Eukaryota</taxon>
        <taxon>Viridiplantae</taxon>
        <taxon>Streptophyta</taxon>
        <taxon>Embryophyta</taxon>
        <taxon>Tracheophyta</taxon>
        <taxon>Spermatophyta</taxon>
        <taxon>Magnoliopsida</taxon>
        <taxon>eudicotyledons</taxon>
        <taxon>Gunneridae</taxon>
        <taxon>Pentapetalae</taxon>
        <taxon>rosids</taxon>
        <taxon>malvids</taxon>
        <taxon>Sapindales</taxon>
        <taxon>Sapindaceae</taxon>
        <taxon>Hippocastanoideae</taxon>
        <taxon>Acereae</taxon>
        <taxon>Acer</taxon>
    </lineage>
</organism>
<name>A0AA39SHX8_ACESA</name>
<accession>A0AA39SHX8</accession>
<sequence length="113" mass="12401">MDCLMAADERHMYIFGGCDVMAGLMIYGPLMLLIKSGLIIQQQETVAKSLWCGHGGMMGQAWITILGLADDVLLLVAVGMANKGYWYMVGILLVMTGLMTSTFSLLPWMAFED</sequence>
<feature type="transmembrane region" description="Helical" evidence="1">
    <location>
        <begin position="85"/>
        <end position="110"/>
    </location>
</feature>
<protein>
    <submittedName>
        <fullName evidence="2">Uncharacterized protein</fullName>
    </submittedName>
</protein>
<evidence type="ECO:0000313" key="2">
    <source>
        <dbReference type="EMBL" id="KAK0598411.1"/>
    </source>
</evidence>
<evidence type="ECO:0000313" key="3">
    <source>
        <dbReference type="Proteomes" id="UP001168877"/>
    </source>
</evidence>
<dbReference type="Proteomes" id="UP001168877">
    <property type="component" value="Unassembled WGS sequence"/>
</dbReference>
<reference evidence="2" key="1">
    <citation type="journal article" date="2022" name="Plant J.">
        <title>Strategies of tolerance reflected in two North American maple genomes.</title>
        <authorList>
            <person name="McEvoy S.L."/>
            <person name="Sezen U.U."/>
            <person name="Trouern-Trend A."/>
            <person name="McMahon S.M."/>
            <person name="Schaberg P.G."/>
            <person name="Yang J."/>
            <person name="Wegrzyn J.L."/>
            <person name="Swenson N.G."/>
        </authorList>
    </citation>
    <scope>NUCLEOTIDE SEQUENCE</scope>
    <source>
        <strain evidence="2">NS2018</strain>
    </source>
</reference>
<dbReference type="EMBL" id="JAUESC010000004">
    <property type="protein sequence ID" value="KAK0598411.1"/>
    <property type="molecule type" value="Genomic_DNA"/>
</dbReference>
<reference evidence="2" key="2">
    <citation type="submission" date="2023-06" db="EMBL/GenBank/DDBJ databases">
        <authorList>
            <person name="Swenson N.G."/>
            <person name="Wegrzyn J.L."/>
            <person name="Mcevoy S.L."/>
        </authorList>
    </citation>
    <scope>NUCLEOTIDE SEQUENCE</scope>
    <source>
        <strain evidence="2">NS2018</strain>
        <tissue evidence="2">Leaf</tissue>
    </source>
</reference>
<feature type="transmembrane region" description="Helical" evidence="1">
    <location>
        <begin position="60"/>
        <end position="78"/>
    </location>
</feature>
<evidence type="ECO:0000256" key="1">
    <source>
        <dbReference type="SAM" id="Phobius"/>
    </source>
</evidence>
<keyword evidence="1" id="KW-0812">Transmembrane</keyword>
<gene>
    <name evidence="2" type="ORF">LWI29_034380</name>
</gene>
<comment type="caution">
    <text evidence="2">The sequence shown here is derived from an EMBL/GenBank/DDBJ whole genome shotgun (WGS) entry which is preliminary data.</text>
</comment>
<keyword evidence="1" id="KW-0472">Membrane</keyword>
<keyword evidence="3" id="KW-1185">Reference proteome</keyword>
<feature type="transmembrane region" description="Helical" evidence="1">
    <location>
        <begin position="12"/>
        <end position="40"/>
    </location>
</feature>
<dbReference type="AlphaFoldDB" id="A0AA39SHX8"/>
<keyword evidence="1" id="KW-1133">Transmembrane helix</keyword>